<dbReference type="EMBL" id="LAZR01001214">
    <property type="protein sequence ID" value="KKN48587.1"/>
    <property type="molecule type" value="Genomic_DNA"/>
</dbReference>
<reference evidence="1" key="1">
    <citation type="journal article" date="2015" name="Nature">
        <title>Complex archaea that bridge the gap between prokaryotes and eukaryotes.</title>
        <authorList>
            <person name="Spang A."/>
            <person name="Saw J.H."/>
            <person name="Jorgensen S.L."/>
            <person name="Zaremba-Niedzwiedzka K."/>
            <person name="Martijn J."/>
            <person name="Lind A.E."/>
            <person name="van Eijk R."/>
            <person name="Schleper C."/>
            <person name="Guy L."/>
            <person name="Ettema T.J."/>
        </authorList>
    </citation>
    <scope>NUCLEOTIDE SEQUENCE</scope>
</reference>
<evidence type="ECO:0000313" key="1">
    <source>
        <dbReference type="EMBL" id="KKN48587.1"/>
    </source>
</evidence>
<name>A0A0F9RG03_9ZZZZ</name>
<gene>
    <name evidence="1" type="ORF">LCGC14_0651320</name>
</gene>
<dbReference type="AlphaFoldDB" id="A0A0F9RG03"/>
<proteinExistence type="predicted"/>
<sequence length="52" mass="5951">MIDSEGRLRCDKCGTVIGEYVLGRAVIKCWRSHCKHLNIFKVDKTEKVVVES</sequence>
<protein>
    <submittedName>
        <fullName evidence="1">Uncharacterized protein</fullName>
    </submittedName>
</protein>
<accession>A0A0F9RG03</accession>
<organism evidence="1">
    <name type="scientific">marine sediment metagenome</name>
    <dbReference type="NCBI Taxonomy" id="412755"/>
    <lineage>
        <taxon>unclassified sequences</taxon>
        <taxon>metagenomes</taxon>
        <taxon>ecological metagenomes</taxon>
    </lineage>
</organism>
<comment type="caution">
    <text evidence="1">The sequence shown here is derived from an EMBL/GenBank/DDBJ whole genome shotgun (WGS) entry which is preliminary data.</text>
</comment>